<dbReference type="Gene3D" id="2.40.50.460">
    <property type="match status" value="1"/>
</dbReference>
<keyword evidence="1" id="KW-0378">Hydrolase</keyword>
<reference evidence="4" key="1">
    <citation type="journal article" date="2019" name="Int. J. Syst. Evol. Microbiol.">
        <title>The Global Catalogue of Microorganisms (GCM) 10K type strain sequencing project: providing services to taxonomists for standard genome sequencing and annotation.</title>
        <authorList>
            <consortium name="The Broad Institute Genomics Platform"/>
            <consortium name="The Broad Institute Genome Sequencing Center for Infectious Disease"/>
            <person name="Wu L."/>
            <person name="Ma J."/>
        </authorList>
    </citation>
    <scope>NUCLEOTIDE SEQUENCE [LARGE SCALE GENOMIC DNA]</scope>
    <source>
        <strain evidence="4">KCTC 22228</strain>
    </source>
</reference>
<dbReference type="PANTHER" id="PTHR30255">
    <property type="entry name" value="SINGLE-STRANDED-DNA-SPECIFIC EXONUCLEASE RECJ"/>
    <property type="match status" value="1"/>
</dbReference>
<evidence type="ECO:0000259" key="2">
    <source>
        <dbReference type="Pfam" id="PF17768"/>
    </source>
</evidence>
<comment type="caution">
    <text evidence="3">The sequence shown here is derived from an EMBL/GenBank/DDBJ whole genome shotgun (WGS) entry which is preliminary data.</text>
</comment>
<dbReference type="InterPro" id="IPR051673">
    <property type="entry name" value="SSDNA_exonuclease_RecJ"/>
</dbReference>
<keyword evidence="4" id="KW-1185">Reference proteome</keyword>
<gene>
    <name evidence="3" type="ORF">GCM10007160_26880</name>
</gene>
<dbReference type="PANTHER" id="PTHR30255:SF2">
    <property type="entry name" value="SINGLE-STRANDED-DNA-SPECIFIC EXONUCLEASE RECJ"/>
    <property type="match status" value="1"/>
</dbReference>
<evidence type="ECO:0000256" key="1">
    <source>
        <dbReference type="ARBA" id="ARBA00022801"/>
    </source>
</evidence>
<dbReference type="Pfam" id="PF17768">
    <property type="entry name" value="RecJ_OB"/>
    <property type="match status" value="1"/>
</dbReference>
<sequence>MGARELFPCVFTDGELLPAQLSLATLDELEHLAPYGREFDAPLFEGEFLVENLRVVGSEGNHLMLELSQKGIAARAIWFRALTPGEVPAFVLGDRLHCAYKLSRNRWKGRESLQLMIEHAESRDQ</sequence>
<dbReference type="InterPro" id="IPR041122">
    <property type="entry name" value="RecJ_OB"/>
</dbReference>
<dbReference type="EMBL" id="BMXS01000013">
    <property type="protein sequence ID" value="GGX97857.1"/>
    <property type="molecule type" value="Genomic_DNA"/>
</dbReference>
<accession>A0ABQ2YWT8</accession>
<feature type="domain" description="RecJ OB" evidence="2">
    <location>
        <begin position="12"/>
        <end position="119"/>
    </location>
</feature>
<proteinExistence type="predicted"/>
<evidence type="ECO:0000313" key="4">
    <source>
        <dbReference type="Proteomes" id="UP000653056"/>
    </source>
</evidence>
<protein>
    <recommendedName>
        <fullName evidence="2">RecJ OB domain-containing protein</fullName>
    </recommendedName>
</protein>
<name>A0ABQ2YWT8_9GAMM</name>
<organism evidence="3 4">
    <name type="scientific">Litchfieldella qijiaojingensis</name>
    <dbReference type="NCBI Taxonomy" id="980347"/>
    <lineage>
        <taxon>Bacteria</taxon>
        <taxon>Pseudomonadati</taxon>
        <taxon>Pseudomonadota</taxon>
        <taxon>Gammaproteobacteria</taxon>
        <taxon>Oceanospirillales</taxon>
        <taxon>Halomonadaceae</taxon>
        <taxon>Litchfieldella</taxon>
    </lineage>
</organism>
<evidence type="ECO:0000313" key="3">
    <source>
        <dbReference type="EMBL" id="GGX97857.1"/>
    </source>
</evidence>
<dbReference type="Proteomes" id="UP000653056">
    <property type="component" value="Unassembled WGS sequence"/>
</dbReference>